<dbReference type="PANTHER" id="PTHR43176:SF3">
    <property type="entry name" value="3-HYDROXYISOBUTYRYL-COA HYDROLASE, MITOCHONDRIAL"/>
    <property type="match status" value="1"/>
</dbReference>
<sequence length="364" mass="41220">MNNDNNLLKNDTVIKNNIIVSTHGHLGVITLDRISHLNAISIDMIQAIRDQLEEWRNTEEIQAILINSNSPKAFCAGGDVRYLYDSYHSGEADYRDYFAAEYSMLATIRQFEKPILVFLDGYVMGGGFGLAQACHIRISSEKSRFAMPETAIGFFPDVGATHFLSRLAEIGTYLALTGDQISCSDALHLDLVDYHVPSEKLGELHTAIAEMPTLSEALIRLKISEFVTEPEPSEIQSRADSIHLHFSSSHLEAIEQSLANEPDPKQQVWAEKTLHTLQQRPLIAKQVSLKLQQVGPNLSIEQCMQLERHLQDIWLEQGDFIEGVRALIVDKDKKPIWKVENKDFEQKLQKIWPVLNGQQLEEIY</sequence>
<dbReference type="Gene3D" id="3.90.226.10">
    <property type="entry name" value="2-enoyl-CoA Hydratase, Chain A, domain 1"/>
    <property type="match status" value="1"/>
</dbReference>
<dbReference type="CDD" id="cd06558">
    <property type="entry name" value="crotonase-like"/>
    <property type="match status" value="1"/>
</dbReference>
<evidence type="ECO:0000256" key="3">
    <source>
        <dbReference type="ARBA" id="ARBA00022801"/>
    </source>
</evidence>
<dbReference type="InterPro" id="IPR045004">
    <property type="entry name" value="ECH_dom"/>
</dbReference>
<dbReference type="OrthoDB" id="9790967at2"/>
<dbReference type="EC" id="3.1.2.4" evidence="2"/>
<proteinExistence type="predicted"/>
<comment type="catalytic activity">
    <reaction evidence="1">
        <text>3-hydroxy-2-methylpropanoyl-CoA + H2O = 3-hydroxy-2-methylpropanoate + CoA + H(+)</text>
        <dbReference type="Rhea" id="RHEA:20888"/>
        <dbReference type="ChEBI" id="CHEBI:11805"/>
        <dbReference type="ChEBI" id="CHEBI:15377"/>
        <dbReference type="ChEBI" id="CHEBI:15378"/>
        <dbReference type="ChEBI" id="CHEBI:57287"/>
        <dbReference type="ChEBI" id="CHEBI:57340"/>
        <dbReference type="EC" id="3.1.2.4"/>
    </reaction>
</comment>
<dbReference type="AlphaFoldDB" id="A0A1C4GYP9"/>
<evidence type="ECO:0000256" key="2">
    <source>
        <dbReference type="ARBA" id="ARBA00011915"/>
    </source>
</evidence>
<dbReference type="PANTHER" id="PTHR43176">
    <property type="entry name" value="3-HYDROXYISOBUTYRYL-COA HYDROLASE-RELATED"/>
    <property type="match status" value="1"/>
</dbReference>
<dbReference type="EMBL" id="FMBK01000017">
    <property type="protein sequence ID" value="SCC73252.1"/>
    <property type="molecule type" value="Genomic_DNA"/>
</dbReference>
<dbReference type="NCBIfam" id="NF004127">
    <property type="entry name" value="PRK05617.1"/>
    <property type="match status" value="1"/>
</dbReference>
<dbReference type="GO" id="GO:0006574">
    <property type="term" value="P:L-valine catabolic process"/>
    <property type="evidence" value="ECO:0007669"/>
    <property type="project" value="TreeGrafter"/>
</dbReference>
<dbReference type="RefSeq" id="WP_092721088.1">
    <property type="nucleotide sequence ID" value="NZ_FMBK01000017.1"/>
</dbReference>
<accession>A0A1C4GYP9</accession>
<protein>
    <recommendedName>
        <fullName evidence="2">3-hydroxyisobutyryl-CoA hydrolase</fullName>
        <ecNumber evidence="2">3.1.2.4</ecNumber>
    </recommendedName>
</protein>
<dbReference type="InterPro" id="IPR032259">
    <property type="entry name" value="HIBYL-CoA-H"/>
</dbReference>
<evidence type="ECO:0000313" key="6">
    <source>
        <dbReference type="Proteomes" id="UP000243661"/>
    </source>
</evidence>
<dbReference type="SUPFAM" id="SSF52096">
    <property type="entry name" value="ClpP/crotonase"/>
    <property type="match status" value="1"/>
</dbReference>
<dbReference type="Pfam" id="PF16113">
    <property type="entry name" value="ECH_2"/>
    <property type="match status" value="1"/>
</dbReference>
<gene>
    <name evidence="5" type="ORF">GA0116959_11737</name>
</gene>
<dbReference type="Proteomes" id="UP000243661">
    <property type="component" value="Unassembled WGS sequence"/>
</dbReference>
<organism evidence="5 6">
    <name type="scientific">Acinetobacter albensis</name>
    <dbReference type="NCBI Taxonomy" id="1673609"/>
    <lineage>
        <taxon>Bacteria</taxon>
        <taxon>Pseudomonadati</taxon>
        <taxon>Pseudomonadota</taxon>
        <taxon>Gammaproteobacteria</taxon>
        <taxon>Moraxellales</taxon>
        <taxon>Moraxellaceae</taxon>
        <taxon>Acinetobacter</taxon>
    </lineage>
</organism>
<name>A0A1C4GYP9_9GAMM</name>
<feature type="domain" description="Enoyl-CoA hydratase/isomerase" evidence="4">
    <location>
        <begin position="27"/>
        <end position="341"/>
    </location>
</feature>
<dbReference type="GO" id="GO:0003860">
    <property type="term" value="F:3-hydroxyisobutyryl-CoA hydrolase activity"/>
    <property type="evidence" value="ECO:0007669"/>
    <property type="project" value="UniProtKB-EC"/>
</dbReference>
<evidence type="ECO:0000259" key="4">
    <source>
        <dbReference type="Pfam" id="PF16113"/>
    </source>
</evidence>
<evidence type="ECO:0000256" key="1">
    <source>
        <dbReference type="ARBA" id="ARBA00001709"/>
    </source>
</evidence>
<dbReference type="InterPro" id="IPR029045">
    <property type="entry name" value="ClpP/crotonase-like_dom_sf"/>
</dbReference>
<reference evidence="5 6" key="1">
    <citation type="submission" date="2016-08" db="EMBL/GenBank/DDBJ databases">
        <authorList>
            <person name="Seilhamer J.J."/>
        </authorList>
    </citation>
    <scope>NUCLEOTIDE SEQUENCE [LARGE SCALE GENOMIC DNA]</scope>
    <source>
        <strain evidence="5 6">ANC 4874</strain>
    </source>
</reference>
<keyword evidence="3" id="KW-0378">Hydrolase</keyword>
<evidence type="ECO:0000313" key="5">
    <source>
        <dbReference type="EMBL" id="SCC73252.1"/>
    </source>
</evidence>